<dbReference type="PANTHER" id="PTHR31594">
    <property type="entry name" value="AIG1-TYPE G DOMAIN-CONTAINING PROTEIN"/>
    <property type="match status" value="1"/>
</dbReference>
<protein>
    <submittedName>
        <fullName evidence="2">Stonustoxin subunit alpha-like</fullName>
    </submittedName>
</protein>
<reference evidence="2" key="2">
    <citation type="submission" date="2025-09" db="UniProtKB">
        <authorList>
            <consortium name="Ensembl"/>
        </authorList>
    </citation>
    <scope>IDENTIFICATION</scope>
</reference>
<dbReference type="InterPro" id="IPR052090">
    <property type="entry name" value="Cytolytic_pore-forming_toxin"/>
</dbReference>
<dbReference type="Pfam" id="PF24674">
    <property type="entry name" value="MACPF_SNTX"/>
    <property type="match status" value="1"/>
</dbReference>
<dbReference type="AlphaFoldDB" id="A0A3B3TCF0"/>
<proteinExistence type="predicted"/>
<evidence type="ECO:0000313" key="3">
    <source>
        <dbReference type="Proteomes" id="UP000261540"/>
    </source>
</evidence>
<dbReference type="InterPro" id="IPR040581">
    <property type="entry name" value="Thioredoxin_11"/>
</dbReference>
<evidence type="ECO:0000313" key="2">
    <source>
        <dbReference type="Ensembl" id="ENSPKIP00000040093.1"/>
    </source>
</evidence>
<dbReference type="Pfam" id="PF21109">
    <property type="entry name" value="Stonustoxin_helical"/>
    <property type="match status" value="1"/>
</dbReference>
<name>A0A3B3TCF0_9TELE</name>
<dbReference type="InterPro" id="IPR056072">
    <property type="entry name" value="SNTX_MACPF/CDC-like_dom"/>
</dbReference>
<dbReference type="STRING" id="1676925.ENSPKIP00000040093"/>
<dbReference type="GeneTree" id="ENSGT00390000014380"/>
<dbReference type="PANTHER" id="PTHR31594:SF11">
    <property type="entry name" value="NEOVERRUCOTOXIN SUBUNIT ALPHA-LIKE ISOFORM X1-RELATED"/>
    <property type="match status" value="1"/>
</dbReference>
<dbReference type="Proteomes" id="UP000261540">
    <property type="component" value="Unplaced"/>
</dbReference>
<organism evidence="2 3">
    <name type="scientific">Paramormyrops kingsleyae</name>
    <dbReference type="NCBI Taxonomy" id="1676925"/>
    <lineage>
        <taxon>Eukaryota</taxon>
        <taxon>Metazoa</taxon>
        <taxon>Chordata</taxon>
        <taxon>Craniata</taxon>
        <taxon>Vertebrata</taxon>
        <taxon>Euteleostomi</taxon>
        <taxon>Actinopterygii</taxon>
        <taxon>Neopterygii</taxon>
        <taxon>Teleostei</taxon>
        <taxon>Osteoglossocephala</taxon>
        <taxon>Osteoglossomorpha</taxon>
        <taxon>Osteoglossiformes</taxon>
        <taxon>Mormyridae</taxon>
        <taxon>Paramormyrops</taxon>
    </lineage>
</organism>
<accession>A0A3B3TCF0</accession>
<reference evidence="2" key="1">
    <citation type="submission" date="2025-08" db="UniProtKB">
        <authorList>
            <consortium name="Ensembl"/>
        </authorList>
    </citation>
    <scope>IDENTIFICATION</scope>
</reference>
<dbReference type="InterPro" id="IPR003961">
    <property type="entry name" value="FN3_dom"/>
</dbReference>
<dbReference type="Pfam" id="PF18078">
    <property type="entry name" value="Thioredoxin_11"/>
    <property type="match status" value="1"/>
</dbReference>
<dbReference type="Ensembl" id="ENSPKIT00000021111.1">
    <property type="protein sequence ID" value="ENSPKIP00000040093.1"/>
    <property type="gene ID" value="ENSPKIG00000017192.1"/>
</dbReference>
<evidence type="ECO:0000259" key="1">
    <source>
        <dbReference type="PROSITE" id="PS50853"/>
    </source>
</evidence>
<feature type="domain" description="Fibronectin type-III" evidence="1">
    <location>
        <begin position="539"/>
        <end position="620"/>
    </location>
</feature>
<dbReference type="InterPro" id="IPR048997">
    <property type="entry name" value="Stonustoxin-like_helical"/>
</dbReference>
<dbReference type="PROSITE" id="PS50853">
    <property type="entry name" value="FN3"/>
    <property type="match status" value="1"/>
</dbReference>
<sequence>INQSATVNIEGTKLNLSVGLRQKHNNIQIAALGRPLHPGMLYDCRNDSFIPGVTLWDAEDIEKNMTVHEQNQTKSEITASDSLSKKSSLLDVSASLKASFLGGLVEVGGSAKYLKDTLTTESQCRVTMHYSQKTVFKQLNMKNIGKITCADVIKHGTATHVVTGVLYGADAFMVFNQTASRNEDKQEIQGTLEVMIKKIPTIPISGSGKLKIKEEEHKKVEKFQCTFYGDVILKENPTTYMEAVKVYKDLPKLLGERGEKAVPMTVWLYPLKYLDKRAAKLVREISENLIIKVETVMEDLQRATITVNELLQISETIQATDIQDKLKTFQEMLRQYEITVQKKMSVLIPTIHNGETGEDTLVQILKSHSSSPFTTEMMKKWLDEKQSECEVLRSYTDAFENQKNVQIVSPAQYNGFICNPQYEAIITFAFTSLKYEEPYILDLTKFLHSEELMKQMNTEVSIGKAIMDDKSTPWFLTPDVSQTMRDTFYLFKEFSDVNKEEKKSKFIITYISDPTHPGASIYLHQRGKLVDTQYKPIIKPATPEVLDTGEYNISLKLQSSPALKPMQFKVDCKKEDGGQGWNNITPPRKQTSWIIPWTQPDTVFLLRFSPVSESPSTVTP</sequence>
<keyword evidence="3" id="KW-1185">Reference proteome</keyword>